<dbReference type="InterPro" id="IPR012933">
    <property type="entry name" value="HicA_mRNA_interferase"/>
</dbReference>
<accession>A0AAN4VUK6</accession>
<evidence type="ECO:0000313" key="2">
    <source>
        <dbReference type="Proteomes" id="UP001310022"/>
    </source>
</evidence>
<protein>
    <recommendedName>
        <fullName evidence="3">Type II toxin-antitoxin system HicA family toxin</fullName>
    </recommendedName>
</protein>
<keyword evidence="2" id="KW-1185">Reference proteome</keyword>
<dbReference type="RefSeq" id="WP_053404132.1">
    <property type="nucleotide sequence ID" value="NZ_BQKE01000001.1"/>
</dbReference>
<gene>
    <name evidence="1" type="ORF">PEDI_08130</name>
</gene>
<dbReference type="AlphaFoldDB" id="A0AAN4VUK6"/>
<sequence length="85" mass="9919">MSKIEKLIEKLNASPKDFTYDELTKVLNHLGYEEYKKGKTAGSRRAFVNPDSGHIIRLHKPHPLNILKPYQVRDVVKSLREKYLI</sequence>
<evidence type="ECO:0000313" key="1">
    <source>
        <dbReference type="EMBL" id="GJM60261.1"/>
    </source>
</evidence>
<reference evidence="1 2" key="1">
    <citation type="submission" date="2021-12" db="EMBL/GenBank/DDBJ databases">
        <title>Genome sequencing of bacteria with rrn-lacking chromosome and rrn-plasmid.</title>
        <authorList>
            <person name="Anda M."/>
            <person name="Iwasaki W."/>
        </authorList>
    </citation>
    <scope>NUCLEOTIDE SEQUENCE [LARGE SCALE GENOMIC DNA]</scope>
    <source>
        <strain evidence="1 2">NBRC 15940</strain>
    </source>
</reference>
<name>A0AAN4VUK6_9BACT</name>
<organism evidence="1 2">
    <name type="scientific">Persicobacter diffluens</name>
    <dbReference type="NCBI Taxonomy" id="981"/>
    <lineage>
        <taxon>Bacteria</taxon>
        <taxon>Pseudomonadati</taxon>
        <taxon>Bacteroidota</taxon>
        <taxon>Cytophagia</taxon>
        <taxon>Cytophagales</taxon>
        <taxon>Persicobacteraceae</taxon>
        <taxon>Persicobacter</taxon>
    </lineage>
</organism>
<evidence type="ECO:0008006" key="3">
    <source>
        <dbReference type="Google" id="ProtNLM"/>
    </source>
</evidence>
<dbReference type="Pfam" id="PF07927">
    <property type="entry name" value="HicA_toxin"/>
    <property type="match status" value="1"/>
</dbReference>
<dbReference type="Proteomes" id="UP001310022">
    <property type="component" value="Unassembled WGS sequence"/>
</dbReference>
<comment type="caution">
    <text evidence="1">The sequence shown here is derived from an EMBL/GenBank/DDBJ whole genome shotgun (WGS) entry which is preliminary data.</text>
</comment>
<dbReference type="EMBL" id="BQKE01000001">
    <property type="protein sequence ID" value="GJM60261.1"/>
    <property type="molecule type" value="Genomic_DNA"/>
</dbReference>
<proteinExistence type="predicted"/>
<dbReference type="GO" id="GO:0003729">
    <property type="term" value="F:mRNA binding"/>
    <property type="evidence" value="ECO:0007669"/>
    <property type="project" value="InterPro"/>
</dbReference>